<feature type="binding site" evidence="5">
    <location>
        <position position="48"/>
    </location>
    <ligand>
        <name>Mg(2+)</name>
        <dbReference type="ChEBI" id="CHEBI:18420"/>
        <label>1</label>
    </ligand>
</feature>
<dbReference type="GO" id="GO:0003906">
    <property type="term" value="F:DNA-(apurinic or apyrimidinic site) endonuclease activity"/>
    <property type="evidence" value="ECO:0007669"/>
    <property type="project" value="TreeGrafter"/>
</dbReference>
<keyword evidence="4 5" id="KW-0460">Magnesium</keyword>
<keyword evidence="3" id="KW-0378">Hydrolase</keyword>
<dbReference type="SUPFAM" id="SSF56219">
    <property type="entry name" value="DNase I-like"/>
    <property type="match status" value="1"/>
</dbReference>
<feature type="binding site" evidence="5">
    <location>
        <position position="75"/>
    </location>
    <ligand>
        <name>Mg(2+)</name>
        <dbReference type="ChEBI" id="CHEBI:18420"/>
        <label>1</label>
    </ligand>
</feature>
<reference evidence="9" key="1">
    <citation type="submission" date="2021-09" db="EMBL/GenBank/DDBJ databases">
        <authorList>
            <consortium name="AG Swart"/>
            <person name="Singh M."/>
            <person name="Singh A."/>
            <person name="Seah K."/>
            <person name="Emmerich C."/>
        </authorList>
    </citation>
    <scope>NUCLEOTIDE SEQUENCE</scope>
    <source>
        <strain evidence="9">ATCC30299</strain>
    </source>
</reference>
<dbReference type="InterPro" id="IPR005135">
    <property type="entry name" value="Endo/exonuclease/phosphatase"/>
</dbReference>
<evidence type="ECO:0000256" key="3">
    <source>
        <dbReference type="ARBA" id="ARBA00022801"/>
    </source>
</evidence>
<name>A0AAU9J8U0_9CILI</name>
<evidence type="ECO:0000256" key="6">
    <source>
        <dbReference type="PIRSR" id="PIRSR604808-3"/>
    </source>
</evidence>
<keyword evidence="2 5" id="KW-0479">Metal-binding</keyword>
<dbReference type="AlphaFoldDB" id="A0AAU9J8U0"/>
<evidence type="ECO:0000256" key="2">
    <source>
        <dbReference type="ARBA" id="ARBA00022723"/>
    </source>
</evidence>
<evidence type="ECO:0000313" key="9">
    <source>
        <dbReference type="EMBL" id="CAG9320338.1"/>
    </source>
</evidence>
<dbReference type="GO" id="GO:0006284">
    <property type="term" value="P:base-excision repair"/>
    <property type="evidence" value="ECO:0007669"/>
    <property type="project" value="TreeGrafter"/>
</dbReference>
<dbReference type="GO" id="GO:0005634">
    <property type="term" value="C:nucleus"/>
    <property type="evidence" value="ECO:0007669"/>
    <property type="project" value="TreeGrafter"/>
</dbReference>
<feature type="binding site" evidence="5">
    <location>
        <position position="178"/>
    </location>
    <ligand>
        <name>Mg(2+)</name>
        <dbReference type="ChEBI" id="CHEBI:18420"/>
        <label>1</label>
    </ligand>
</feature>
<dbReference type="GO" id="GO:0046872">
    <property type="term" value="F:metal ion binding"/>
    <property type="evidence" value="ECO:0007669"/>
    <property type="project" value="UniProtKB-KW"/>
</dbReference>
<dbReference type="InterPro" id="IPR036691">
    <property type="entry name" value="Endo/exonu/phosph_ase_sf"/>
</dbReference>
<evidence type="ECO:0000256" key="4">
    <source>
        <dbReference type="ARBA" id="ARBA00022842"/>
    </source>
</evidence>
<dbReference type="Proteomes" id="UP001162131">
    <property type="component" value="Unassembled WGS sequence"/>
</dbReference>
<feature type="binding site" evidence="5">
    <location>
        <position position="176"/>
    </location>
    <ligand>
        <name>Mg(2+)</name>
        <dbReference type="ChEBI" id="CHEBI:18420"/>
        <label>1</label>
    </ligand>
</feature>
<dbReference type="Pfam" id="PF03372">
    <property type="entry name" value="Exo_endo_phos"/>
    <property type="match status" value="1"/>
</dbReference>
<dbReference type="GO" id="GO:0008081">
    <property type="term" value="F:phosphoric diester hydrolase activity"/>
    <property type="evidence" value="ECO:0007669"/>
    <property type="project" value="TreeGrafter"/>
</dbReference>
<keyword evidence="10" id="KW-1185">Reference proteome</keyword>
<feature type="site" description="Transition state stabilizer" evidence="6">
    <location>
        <position position="178"/>
    </location>
</feature>
<comment type="caution">
    <text evidence="9">The sequence shown here is derived from an EMBL/GenBank/DDBJ whole genome shotgun (WGS) entry which is preliminary data.</text>
</comment>
<feature type="region of interest" description="Disordered" evidence="7">
    <location>
        <begin position="1"/>
        <end position="21"/>
    </location>
</feature>
<protein>
    <recommendedName>
        <fullName evidence="8">Endonuclease/exonuclease/phosphatase domain-containing protein</fullName>
    </recommendedName>
</protein>
<evidence type="ECO:0000259" key="8">
    <source>
        <dbReference type="Pfam" id="PF03372"/>
    </source>
</evidence>
<proteinExistence type="inferred from homology"/>
<evidence type="ECO:0000256" key="7">
    <source>
        <dbReference type="SAM" id="MobiDB-lite"/>
    </source>
</evidence>
<dbReference type="Gene3D" id="3.60.10.10">
    <property type="entry name" value="Endonuclease/exonuclease/phosphatase"/>
    <property type="match status" value="1"/>
</dbReference>
<organism evidence="9 10">
    <name type="scientific">Blepharisma stoltei</name>
    <dbReference type="NCBI Taxonomy" id="1481888"/>
    <lineage>
        <taxon>Eukaryota</taxon>
        <taxon>Sar</taxon>
        <taxon>Alveolata</taxon>
        <taxon>Ciliophora</taxon>
        <taxon>Postciliodesmatophora</taxon>
        <taxon>Heterotrichea</taxon>
        <taxon>Heterotrichida</taxon>
        <taxon>Blepharismidae</taxon>
        <taxon>Blepharisma</taxon>
    </lineage>
</organism>
<dbReference type="GO" id="GO:0008311">
    <property type="term" value="F:double-stranded DNA 3'-5' DNA exonuclease activity"/>
    <property type="evidence" value="ECO:0007669"/>
    <property type="project" value="TreeGrafter"/>
</dbReference>
<dbReference type="EMBL" id="CAJZBQ010000025">
    <property type="protein sequence ID" value="CAG9320338.1"/>
    <property type="molecule type" value="Genomic_DNA"/>
</dbReference>
<feature type="domain" description="Endonuclease/exonuclease/phosphatase" evidence="8">
    <location>
        <begin position="48"/>
        <end position="217"/>
    </location>
</feature>
<accession>A0AAU9J8U0</accession>
<evidence type="ECO:0000256" key="5">
    <source>
        <dbReference type="PIRSR" id="PIRSR604808-2"/>
    </source>
</evidence>
<gene>
    <name evidence="9" type="ORF">BSTOLATCC_MIC26255</name>
</gene>
<dbReference type="PANTHER" id="PTHR22748">
    <property type="entry name" value="AP ENDONUCLEASE"/>
    <property type="match status" value="1"/>
</dbReference>
<keyword evidence="5" id="KW-0464">Manganese</keyword>
<sequence length="447" mass="51522">MKCFGRTETRREQCSKEEKGKGRRWCRADSKEIKLGGEAKTMTVSHINIHGIRGKKQQLELFIEENKPDILGVSETHSANAKELPVIKDYVWVCSPGTDKSAGVGILHKKDLSICETHLPTGGRVSAMLSDRLAIMEVYSPVEGSSDDEMEKFYDEINRTISWVRLRERPLLLMGDFNAHLKGWWAEQTNSNGKRTKALCLEWGLNILEQKESTHLRSSGTTHCINFYLADNRIMDRIIDIKVNIDNSIRSDHLPLTLKLWDQRRTLDIPVVKRIRFDRLNSPVYLKVYQKELNNELLALEPEAGIGTEDLYGLLNKIQLSVAGRAFGYTSERMPGTLSRTALNELRAARRHRWKALKLLKKGDHNGYSEQMTRHKLKMKSFKLQVKRDANLSMREKEIENMLIGAKDMWEVVRNLKKAKRGGNLRFTSKEEGVITEWWTKQYNWGV</sequence>
<evidence type="ECO:0000256" key="1">
    <source>
        <dbReference type="ARBA" id="ARBA00007092"/>
    </source>
</evidence>
<evidence type="ECO:0000313" key="10">
    <source>
        <dbReference type="Proteomes" id="UP001162131"/>
    </source>
</evidence>
<dbReference type="InterPro" id="IPR004808">
    <property type="entry name" value="AP_endonuc_1"/>
</dbReference>
<comment type="cofactor">
    <cofactor evidence="5">
        <name>Mg(2+)</name>
        <dbReference type="ChEBI" id="CHEBI:18420"/>
    </cofactor>
    <cofactor evidence="5">
        <name>Mn(2+)</name>
        <dbReference type="ChEBI" id="CHEBI:29035"/>
    </cofactor>
    <text evidence="5">Probably binds two magnesium or manganese ions per subunit.</text>
</comment>
<comment type="similarity">
    <text evidence="1">Belongs to the DNA repair enzymes AP/ExoA family.</text>
</comment>
<dbReference type="PANTHER" id="PTHR22748:SF6">
    <property type="entry name" value="DNA-(APURINIC OR APYRIMIDINIC SITE) ENDONUCLEASE"/>
    <property type="match status" value="1"/>
</dbReference>